<protein>
    <submittedName>
        <fullName evidence="1">Uncharacterized protein</fullName>
    </submittedName>
</protein>
<name>A0A1X2G7R0_9FUNG</name>
<reference evidence="1 2" key="1">
    <citation type="submission" date="2016-07" db="EMBL/GenBank/DDBJ databases">
        <title>Pervasive Adenine N6-methylation of Active Genes in Fungi.</title>
        <authorList>
            <consortium name="DOE Joint Genome Institute"/>
            <person name="Mondo S.J."/>
            <person name="Dannebaum R.O."/>
            <person name="Kuo R.C."/>
            <person name="Labutti K."/>
            <person name="Haridas S."/>
            <person name="Kuo A."/>
            <person name="Salamov A."/>
            <person name="Ahrendt S.R."/>
            <person name="Lipzen A."/>
            <person name="Sullivan W."/>
            <person name="Andreopoulos W.B."/>
            <person name="Clum A."/>
            <person name="Lindquist E."/>
            <person name="Daum C."/>
            <person name="Ramamoorthy G.K."/>
            <person name="Gryganskyi A."/>
            <person name="Culley D."/>
            <person name="Magnuson J.K."/>
            <person name="James T.Y."/>
            <person name="O'Malley M.A."/>
            <person name="Stajich J.E."/>
            <person name="Spatafora J.W."/>
            <person name="Visel A."/>
            <person name="Grigoriev I.V."/>
        </authorList>
    </citation>
    <scope>NUCLEOTIDE SEQUENCE [LARGE SCALE GENOMIC DNA]</scope>
    <source>
        <strain evidence="1 2">NRRL 3301</strain>
    </source>
</reference>
<accession>A0A1X2G7R0</accession>
<proteinExistence type="predicted"/>
<dbReference type="OrthoDB" id="2447694at2759"/>
<organism evidence="1 2">
    <name type="scientific">Hesseltinella vesiculosa</name>
    <dbReference type="NCBI Taxonomy" id="101127"/>
    <lineage>
        <taxon>Eukaryota</taxon>
        <taxon>Fungi</taxon>
        <taxon>Fungi incertae sedis</taxon>
        <taxon>Mucoromycota</taxon>
        <taxon>Mucoromycotina</taxon>
        <taxon>Mucoromycetes</taxon>
        <taxon>Mucorales</taxon>
        <taxon>Cunninghamellaceae</taxon>
        <taxon>Hesseltinella</taxon>
    </lineage>
</organism>
<dbReference type="Proteomes" id="UP000242146">
    <property type="component" value="Unassembled WGS sequence"/>
</dbReference>
<comment type="caution">
    <text evidence="1">The sequence shown here is derived from an EMBL/GenBank/DDBJ whole genome shotgun (WGS) entry which is preliminary data.</text>
</comment>
<dbReference type="EMBL" id="MCGT01000034">
    <property type="protein sequence ID" value="ORX47190.1"/>
    <property type="molecule type" value="Genomic_DNA"/>
</dbReference>
<evidence type="ECO:0000313" key="2">
    <source>
        <dbReference type="Proteomes" id="UP000242146"/>
    </source>
</evidence>
<gene>
    <name evidence="1" type="ORF">DM01DRAFT_311168</name>
</gene>
<dbReference type="AlphaFoldDB" id="A0A1X2G7R0"/>
<sequence>MPFIASRTNRLTKLMHISVNSEPFLNHDEDTHDDLAVITDEMWETKIDFPSHAINPIFKTLLQEPRLRGHKDIYAVRIIGTLFTLYKATISIDYIKEALKGFPAKEHMQVLRFPDPGSS</sequence>
<evidence type="ECO:0000313" key="1">
    <source>
        <dbReference type="EMBL" id="ORX47190.1"/>
    </source>
</evidence>
<keyword evidence="2" id="KW-1185">Reference proteome</keyword>